<dbReference type="PANTHER" id="PTHR30349">
    <property type="entry name" value="PHAGE INTEGRASE-RELATED"/>
    <property type="match status" value="1"/>
</dbReference>
<evidence type="ECO:0000256" key="2">
    <source>
        <dbReference type="ARBA" id="ARBA00023172"/>
    </source>
</evidence>
<keyword evidence="8" id="KW-1185">Reference proteome</keyword>
<keyword evidence="1 3" id="KW-0238">DNA-binding</keyword>
<dbReference type="PANTHER" id="PTHR30349:SF64">
    <property type="entry name" value="PROPHAGE INTEGRASE INTD-RELATED"/>
    <property type="match status" value="1"/>
</dbReference>
<dbReference type="EMBL" id="RFFI01000019">
    <property type="protein sequence ID" value="RMI13241.1"/>
    <property type="molecule type" value="Genomic_DNA"/>
</dbReference>
<dbReference type="GO" id="GO:0015074">
    <property type="term" value="P:DNA integration"/>
    <property type="evidence" value="ECO:0007669"/>
    <property type="project" value="InterPro"/>
</dbReference>
<dbReference type="Gene3D" id="1.10.443.10">
    <property type="entry name" value="Intergrase catalytic core"/>
    <property type="match status" value="1"/>
</dbReference>
<evidence type="ECO:0008006" key="9">
    <source>
        <dbReference type="Google" id="ProtNLM"/>
    </source>
</evidence>
<dbReference type="RefSeq" id="WP_122148420.1">
    <property type="nucleotide sequence ID" value="NZ_RFFI01000019.1"/>
</dbReference>
<dbReference type="InterPro" id="IPR002104">
    <property type="entry name" value="Integrase_catalytic"/>
</dbReference>
<dbReference type="InterPro" id="IPR044068">
    <property type="entry name" value="CB"/>
</dbReference>
<feature type="domain" description="Tyr recombinase" evidence="5">
    <location>
        <begin position="98"/>
        <end position="260"/>
    </location>
</feature>
<sequence>MQNDWSSAISEYRIYLVSTRFAQGSIRVHLSYLRRLALQQKSGPWSLGTGDLRRFLAVERWKPNTARSARAAVVKFYRWASIEGYVDRDPAARLEPVSVPEPVPQPAPWSVVSRAIELSAHREATMLRFARYAAMRCCEIATAHRDNWDGRVLWVTGKGGKVRCIPIQNPELLAAINEVDGWLFPGRVDGHLSPGTVSRLMSEALAGAWTGHKLRHAFATTSNARHPDVLALQKVLGHARPETTQIYTQVPYESLLDVVRAGAPESSDLPPPENPRPAHVDPSDLVRALLGPTAESDPTLIAVQVIKALMREPA</sequence>
<dbReference type="PROSITE" id="PS51898">
    <property type="entry name" value="TYR_RECOMBINASE"/>
    <property type="match status" value="1"/>
</dbReference>
<dbReference type="SUPFAM" id="SSF56349">
    <property type="entry name" value="DNA breaking-rejoining enzymes"/>
    <property type="match status" value="1"/>
</dbReference>
<feature type="domain" description="Core-binding (CB)" evidence="6">
    <location>
        <begin position="3"/>
        <end position="81"/>
    </location>
</feature>
<dbReference type="InterPro" id="IPR011010">
    <property type="entry name" value="DNA_brk_join_enz"/>
</dbReference>
<keyword evidence="2" id="KW-0233">DNA recombination</keyword>
<dbReference type="OrthoDB" id="1822491at2"/>
<evidence type="ECO:0000313" key="8">
    <source>
        <dbReference type="Proteomes" id="UP000269289"/>
    </source>
</evidence>
<evidence type="ECO:0000256" key="1">
    <source>
        <dbReference type="ARBA" id="ARBA00023125"/>
    </source>
</evidence>
<dbReference type="InterPro" id="IPR013762">
    <property type="entry name" value="Integrase-like_cat_sf"/>
</dbReference>
<evidence type="ECO:0000256" key="4">
    <source>
        <dbReference type="SAM" id="MobiDB-lite"/>
    </source>
</evidence>
<dbReference type="PROSITE" id="PS51900">
    <property type="entry name" value="CB"/>
    <property type="match status" value="1"/>
</dbReference>
<reference evidence="7 8" key="1">
    <citation type="submission" date="2018-10" db="EMBL/GenBank/DDBJ databases">
        <title>Isolation, diversity and antifungal activity of actinobacteria from wheat.</title>
        <authorList>
            <person name="Han C."/>
        </authorList>
    </citation>
    <scope>NUCLEOTIDE SEQUENCE [LARGE SCALE GENOMIC DNA]</scope>
    <source>
        <strain evidence="7 8">NEAU-YY56</strain>
    </source>
</reference>
<evidence type="ECO:0000259" key="5">
    <source>
        <dbReference type="PROSITE" id="PS51898"/>
    </source>
</evidence>
<dbReference type="Proteomes" id="UP000269289">
    <property type="component" value="Unassembled WGS sequence"/>
</dbReference>
<dbReference type="InterPro" id="IPR050090">
    <property type="entry name" value="Tyrosine_recombinase_XerCD"/>
</dbReference>
<dbReference type="GO" id="GO:0003677">
    <property type="term" value="F:DNA binding"/>
    <property type="evidence" value="ECO:0007669"/>
    <property type="project" value="UniProtKB-UniRule"/>
</dbReference>
<gene>
    <name evidence="7" type="ORF">EBM89_05300</name>
</gene>
<evidence type="ECO:0000313" key="7">
    <source>
        <dbReference type="EMBL" id="RMI13241.1"/>
    </source>
</evidence>
<name>A0A3M2JLY2_9CELL</name>
<proteinExistence type="predicted"/>
<dbReference type="Pfam" id="PF00589">
    <property type="entry name" value="Phage_integrase"/>
    <property type="match status" value="1"/>
</dbReference>
<organism evidence="7 8">
    <name type="scientific">Cellulomonas triticagri</name>
    <dbReference type="NCBI Taxonomy" id="2483352"/>
    <lineage>
        <taxon>Bacteria</taxon>
        <taxon>Bacillati</taxon>
        <taxon>Actinomycetota</taxon>
        <taxon>Actinomycetes</taxon>
        <taxon>Micrococcales</taxon>
        <taxon>Cellulomonadaceae</taxon>
        <taxon>Cellulomonas</taxon>
    </lineage>
</organism>
<dbReference type="GO" id="GO:0006310">
    <property type="term" value="P:DNA recombination"/>
    <property type="evidence" value="ECO:0007669"/>
    <property type="project" value="UniProtKB-KW"/>
</dbReference>
<dbReference type="AlphaFoldDB" id="A0A3M2JLY2"/>
<evidence type="ECO:0000259" key="6">
    <source>
        <dbReference type="PROSITE" id="PS51900"/>
    </source>
</evidence>
<accession>A0A3M2JLY2</accession>
<comment type="caution">
    <text evidence="7">The sequence shown here is derived from an EMBL/GenBank/DDBJ whole genome shotgun (WGS) entry which is preliminary data.</text>
</comment>
<evidence type="ECO:0000256" key="3">
    <source>
        <dbReference type="PROSITE-ProRule" id="PRU01248"/>
    </source>
</evidence>
<feature type="region of interest" description="Disordered" evidence="4">
    <location>
        <begin position="262"/>
        <end position="282"/>
    </location>
</feature>
<protein>
    <recommendedName>
        <fullName evidence="9">Integrase</fullName>
    </recommendedName>
</protein>